<reference evidence="1 2" key="1">
    <citation type="journal article" date="2017" name="BMC Genomics">
        <title>Genome sequencing of 39 Akkermansia muciniphila isolates reveals its population structure, genomic and functional diverisity, and global distribution in mammalian gut microbiotas.</title>
        <authorList>
            <person name="Guo X."/>
            <person name="Li S."/>
            <person name="Zhang J."/>
            <person name="Wu F."/>
            <person name="Li X."/>
            <person name="Wu D."/>
            <person name="Zhang M."/>
            <person name="Ou Z."/>
            <person name="Jie Z."/>
            <person name="Yan Q."/>
            <person name="Li P."/>
            <person name="Yi J."/>
            <person name="Peng Y."/>
        </authorList>
    </citation>
    <scope>NUCLEOTIDE SEQUENCE [LARGE SCALE GENOMIC DNA]</scope>
    <source>
        <strain evidence="1 2">GP28</strain>
    </source>
</reference>
<dbReference type="AlphaFoldDB" id="A0AAX0WLY0"/>
<protein>
    <submittedName>
        <fullName evidence="1">Uncharacterized protein</fullName>
    </submittedName>
</protein>
<name>A0AAX0WLY0_9BACT</name>
<dbReference type="Proteomes" id="UP000236075">
    <property type="component" value="Unassembled WGS sequence"/>
</dbReference>
<evidence type="ECO:0000313" key="1">
    <source>
        <dbReference type="EMBL" id="PND05137.1"/>
    </source>
</evidence>
<evidence type="ECO:0000313" key="2">
    <source>
        <dbReference type="Proteomes" id="UP000236075"/>
    </source>
</evidence>
<comment type="caution">
    <text evidence="1">The sequence shown here is derived from an EMBL/GenBank/DDBJ whole genome shotgun (WGS) entry which is preliminary data.</text>
</comment>
<accession>A0AAX0WLY0</accession>
<dbReference type="EMBL" id="PJLB01000004">
    <property type="protein sequence ID" value="PND05137.1"/>
    <property type="molecule type" value="Genomic_DNA"/>
</dbReference>
<organism evidence="1 2">
    <name type="scientific">Akkermansia muciniphila</name>
    <dbReference type="NCBI Taxonomy" id="239935"/>
    <lineage>
        <taxon>Bacteria</taxon>
        <taxon>Pseudomonadati</taxon>
        <taxon>Verrucomicrobiota</taxon>
        <taxon>Verrucomicrobiia</taxon>
        <taxon>Verrucomicrobiales</taxon>
        <taxon>Akkermansiaceae</taxon>
        <taxon>Akkermansia</taxon>
    </lineage>
</organism>
<sequence>MASLYAAIFFSSSISKSTLAMEGAAISWDMPEKVIKNAGRIPHRNRFDMEPRYRNLLRRVNNILPFRRIPQH</sequence>
<proteinExistence type="predicted"/>
<gene>
    <name evidence="1" type="ORF">CXT95_01590</name>
</gene>